<dbReference type="InterPro" id="IPR016478">
    <property type="entry name" value="GTPase_MTG1"/>
</dbReference>
<evidence type="ECO:0000256" key="1">
    <source>
        <dbReference type="ARBA" id="ARBA00022741"/>
    </source>
</evidence>
<keyword evidence="1 3" id="KW-0547">Nucleotide-binding</keyword>
<dbReference type="CDD" id="cd01856">
    <property type="entry name" value="YlqF"/>
    <property type="match status" value="1"/>
</dbReference>
<gene>
    <name evidence="5" type="ORF">WJX75_009672</name>
</gene>
<keyword evidence="2 3" id="KW-0342">GTP-binding</keyword>
<dbReference type="PANTHER" id="PTHR45782:SF5">
    <property type="entry name" value="DAR GTPASE 3, CHLOROPLASTIC"/>
    <property type="match status" value="1"/>
</dbReference>
<comment type="caution">
    <text evidence="5">The sequence shown here is derived from an EMBL/GenBank/DDBJ whole genome shotgun (WGS) entry which is preliminary data.</text>
</comment>
<keyword evidence="6" id="KW-1185">Reference proteome</keyword>
<dbReference type="InterPro" id="IPR006073">
    <property type="entry name" value="GTP-bd"/>
</dbReference>
<dbReference type="Pfam" id="PF01926">
    <property type="entry name" value="MMR_HSR1"/>
    <property type="match status" value="1"/>
</dbReference>
<evidence type="ECO:0000313" key="6">
    <source>
        <dbReference type="Proteomes" id="UP001491310"/>
    </source>
</evidence>
<proteinExistence type="inferred from homology"/>
<evidence type="ECO:0000313" key="5">
    <source>
        <dbReference type="EMBL" id="KAK9908557.1"/>
    </source>
</evidence>
<dbReference type="PANTHER" id="PTHR45782">
    <property type="entry name" value="MITOCHONDRIAL RIBOSOME-ASSOCIATED GTPASE 1"/>
    <property type="match status" value="1"/>
</dbReference>
<evidence type="ECO:0000259" key="4">
    <source>
        <dbReference type="Pfam" id="PF01926"/>
    </source>
</evidence>
<organism evidence="5 6">
    <name type="scientific">Coccomyxa subellipsoidea</name>
    <dbReference type="NCBI Taxonomy" id="248742"/>
    <lineage>
        <taxon>Eukaryota</taxon>
        <taxon>Viridiplantae</taxon>
        <taxon>Chlorophyta</taxon>
        <taxon>core chlorophytes</taxon>
        <taxon>Trebouxiophyceae</taxon>
        <taxon>Trebouxiophyceae incertae sedis</taxon>
        <taxon>Coccomyxaceae</taxon>
        <taxon>Coccomyxa</taxon>
    </lineage>
</organism>
<dbReference type="Gene3D" id="1.10.1580.10">
    <property type="match status" value="1"/>
</dbReference>
<dbReference type="NCBIfam" id="TIGR03596">
    <property type="entry name" value="GTPase_YlqF"/>
    <property type="match status" value="1"/>
</dbReference>
<sequence>MLVLVHQVQALVGAELDEDLSLESTGGLLEGQGRLVQWYPGHIARAERRLKEQLGMVDVVLEVRDARIPFSTCHSQLAKWCGSKPRLLLLNRVDMISESDRAAWTRYFVQQKTPVLWTDGVSGLGSGQVRKAALDVSVEINAKRRNRGLMPRPVRAVMIGFPNVGKSALINRLLNRRVCRSAPKPGVTRDLRWNRLGTDLDLLDAPGVIPASFTDQQAAQRLAVCNDIGEASYIDSLIAASLLDTIVALPSARSLRRRLEQRYDVEFSENMTAEDYIAAVAEAKCQGEDERAAQRMLKDFRTGALGRIALELPPVG</sequence>
<accession>A0ABR2YP13</accession>
<dbReference type="PIRSF" id="PIRSF006230">
    <property type="entry name" value="MG442"/>
    <property type="match status" value="1"/>
</dbReference>
<dbReference type="EMBL" id="JALJOT010000008">
    <property type="protein sequence ID" value="KAK9908557.1"/>
    <property type="molecule type" value="Genomic_DNA"/>
</dbReference>
<keyword evidence="3" id="KW-0496">Mitochondrion</keyword>
<reference evidence="5 6" key="1">
    <citation type="journal article" date="2024" name="Nat. Commun.">
        <title>Phylogenomics reveals the evolutionary origins of lichenization in chlorophyte algae.</title>
        <authorList>
            <person name="Puginier C."/>
            <person name="Libourel C."/>
            <person name="Otte J."/>
            <person name="Skaloud P."/>
            <person name="Haon M."/>
            <person name="Grisel S."/>
            <person name="Petersen M."/>
            <person name="Berrin J.G."/>
            <person name="Delaux P.M."/>
            <person name="Dal Grande F."/>
            <person name="Keller J."/>
        </authorList>
    </citation>
    <scope>NUCLEOTIDE SEQUENCE [LARGE SCALE GENOMIC DNA]</scope>
    <source>
        <strain evidence="5 6">SAG 216-7</strain>
    </source>
</reference>
<dbReference type="Proteomes" id="UP001491310">
    <property type="component" value="Unassembled WGS sequence"/>
</dbReference>
<comment type="subcellular location">
    <subcellularLocation>
        <location evidence="3">Mitochondrion inner membrane</location>
        <topology evidence="3">Peripheral membrane protein</topology>
    </subcellularLocation>
</comment>
<name>A0ABR2YP13_9CHLO</name>
<dbReference type="InterPro" id="IPR027417">
    <property type="entry name" value="P-loop_NTPase"/>
</dbReference>
<dbReference type="Gene3D" id="3.40.50.300">
    <property type="entry name" value="P-loop containing nucleotide triphosphate hydrolases"/>
    <property type="match status" value="1"/>
</dbReference>
<protein>
    <recommendedName>
        <fullName evidence="3">Mitochondrial GTPase 1</fullName>
    </recommendedName>
</protein>
<evidence type="ECO:0000256" key="2">
    <source>
        <dbReference type="ARBA" id="ARBA00023134"/>
    </source>
</evidence>
<dbReference type="SUPFAM" id="SSF52540">
    <property type="entry name" value="P-loop containing nucleoside triphosphate hydrolases"/>
    <property type="match status" value="1"/>
</dbReference>
<feature type="domain" description="G" evidence="4">
    <location>
        <begin position="156"/>
        <end position="215"/>
    </location>
</feature>
<dbReference type="PRINTS" id="PR00326">
    <property type="entry name" value="GTP1OBG"/>
</dbReference>
<evidence type="ECO:0000256" key="3">
    <source>
        <dbReference type="PIRNR" id="PIRNR006230"/>
    </source>
</evidence>
<dbReference type="InterPro" id="IPR023179">
    <property type="entry name" value="GTP-bd_ortho_bundle_sf"/>
</dbReference>
<comment type="similarity">
    <text evidence="3">Belongs to the TRAFAC class YlqF/YawG GTPase family. MTG1 subfamily.</text>
</comment>
<dbReference type="InterPro" id="IPR019991">
    <property type="entry name" value="GTP-bd_ribosome_bgen"/>
</dbReference>